<dbReference type="InterPro" id="IPR050256">
    <property type="entry name" value="Glycosyltransferase_2"/>
</dbReference>
<feature type="compositionally biased region" description="Pro residues" evidence="1">
    <location>
        <begin position="261"/>
        <end position="282"/>
    </location>
</feature>
<evidence type="ECO:0000256" key="1">
    <source>
        <dbReference type="SAM" id="MobiDB-lite"/>
    </source>
</evidence>
<proteinExistence type="predicted"/>
<dbReference type="InterPro" id="IPR029044">
    <property type="entry name" value="Nucleotide-diphossugar_trans"/>
</dbReference>
<evidence type="ECO:0000313" key="3">
    <source>
        <dbReference type="EMBL" id="OWK40597.1"/>
    </source>
</evidence>
<dbReference type="SUPFAM" id="SSF53448">
    <property type="entry name" value="Nucleotide-diphospho-sugar transferases"/>
    <property type="match status" value="1"/>
</dbReference>
<keyword evidence="3" id="KW-0808">Transferase</keyword>
<dbReference type="CDD" id="cd04179">
    <property type="entry name" value="DPM_DPG-synthase_like"/>
    <property type="match status" value="1"/>
</dbReference>
<protein>
    <submittedName>
        <fullName evidence="3">Glycosyl transferase, group 2 family protein</fullName>
    </submittedName>
</protein>
<dbReference type="PANTHER" id="PTHR48090:SF7">
    <property type="entry name" value="RFBJ PROTEIN"/>
    <property type="match status" value="1"/>
</dbReference>
<evidence type="ECO:0000259" key="2">
    <source>
        <dbReference type="Pfam" id="PF00535"/>
    </source>
</evidence>
<reference evidence="4" key="1">
    <citation type="submission" date="2017-06" db="EMBL/GenBank/DDBJ databases">
        <title>Genome analysis of Fimbriiglobus ruber SP5, the first member of the order Planctomycetales with confirmed chitinolytic capability.</title>
        <authorList>
            <person name="Ravin N.V."/>
            <person name="Rakitin A.L."/>
            <person name="Ivanova A.A."/>
            <person name="Beletsky A.V."/>
            <person name="Kulichevskaya I.S."/>
            <person name="Mardanov A.V."/>
            <person name="Dedysh S.N."/>
        </authorList>
    </citation>
    <scope>NUCLEOTIDE SEQUENCE [LARGE SCALE GENOMIC DNA]</scope>
    <source>
        <strain evidence="4">SP5</strain>
    </source>
</reference>
<dbReference type="GO" id="GO:0016740">
    <property type="term" value="F:transferase activity"/>
    <property type="evidence" value="ECO:0007669"/>
    <property type="project" value="UniProtKB-KW"/>
</dbReference>
<comment type="caution">
    <text evidence="3">The sequence shown here is derived from an EMBL/GenBank/DDBJ whole genome shotgun (WGS) entry which is preliminary data.</text>
</comment>
<dbReference type="AlphaFoldDB" id="A0A225DWQ7"/>
<dbReference type="Gene3D" id="3.90.550.10">
    <property type="entry name" value="Spore Coat Polysaccharide Biosynthesis Protein SpsA, Chain A"/>
    <property type="match status" value="1"/>
</dbReference>
<feature type="domain" description="Glycosyltransferase 2-like" evidence="2">
    <location>
        <begin position="13"/>
        <end position="143"/>
    </location>
</feature>
<dbReference type="RefSeq" id="WP_088256491.1">
    <property type="nucleotide sequence ID" value="NZ_NIDE01000008.1"/>
</dbReference>
<feature type="region of interest" description="Disordered" evidence="1">
    <location>
        <begin position="261"/>
        <end position="291"/>
    </location>
</feature>
<keyword evidence="4" id="KW-1185">Reference proteome</keyword>
<dbReference type="InterPro" id="IPR001173">
    <property type="entry name" value="Glyco_trans_2-like"/>
</dbReference>
<accession>A0A225DWQ7</accession>
<sequence length="291" mass="32303">MPPPPAEPAEPVSVVIPVHNAAVVLPAVVDGWVAELGKLGREYEVLIVDDGSTDESAARADEVAARQTKVRVLRHETHRGFGACLRTALAEAAHPLFFYTATDYPYTPADLAKLLDRIKDTDEMMSRKIDVVSGCRTGRPLPAFWKGLGLTYRVFCRVAFGLSLEPLPGWFGFREHLRSWFAWLVFGVPLTDPHSAFKLFRKTVFDRFPIQCDGDLVHIELIAKATFTICLMDELPLTPKPDPIPKARWTEFWKLFNNPKFTPPAAPTQPAPVVAPEPPPEPFVASAPIQS</sequence>
<dbReference type="OrthoDB" id="274511at2"/>
<evidence type="ECO:0000313" key="4">
    <source>
        <dbReference type="Proteomes" id="UP000214646"/>
    </source>
</evidence>
<organism evidence="3 4">
    <name type="scientific">Fimbriiglobus ruber</name>
    <dbReference type="NCBI Taxonomy" id="1908690"/>
    <lineage>
        <taxon>Bacteria</taxon>
        <taxon>Pseudomonadati</taxon>
        <taxon>Planctomycetota</taxon>
        <taxon>Planctomycetia</taxon>
        <taxon>Gemmatales</taxon>
        <taxon>Gemmataceae</taxon>
        <taxon>Fimbriiglobus</taxon>
    </lineage>
</organism>
<dbReference type="PANTHER" id="PTHR48090">
    <property type="entry name" value="UNDECAPRENYL-PHOSPHATE 4-DEOXY-4-FORMAMIDO-L-ARABINOSE TRANSFERASE-RELATED"/>
    <property type="match status" value="1"/>
</dbReference>
<name>A0A225DWQ7_9BACT</name>
<gene>
    <name evidence="3" type="ORF">FRUB_05516</name>
</gene>
<dbReference type="EMBL" id="NIDE01000008">
    <property type="protein sequence ID" value="OWK40597.1"/>
    <property type="molecule type" value="Genomic_DNA"/>
</dbReference>
<dbReference type="Pfam" id="PF00535">
    <property type="entry name" value="Glycos_transf_2"/>
    <property type="match status" value="1"/>
</dbReference>
<dbReference type="Proteomes" id="UP000214646">
    <property type="component" value="Unassembled WGS sequence"/>
</dbReference>